<name>A0A5C8V972_9FLAO</name>
<dbReference type="Proteomes" id="UP000321456">
    <property type="component" value="Unassembled WGS sequence"/>
</dbReference>
<keyword evidence="1" id="KW-1133">Transmembrane helix</keyword>
<keyword evidence="3" id="KW-1185">Reference proteome</keyword>
<keyword evidence="1" id="KW-0812">Transmembrane</keyword>
<dbReference type="RefSeq" id="WP_147742383.1">
    <property type="nucleotide sequence ID" value="NZ_VRUR01000001.1"/>
</dbReference>
<gene>
    <name evidence="2" type="ORF">FVB32_06605</name>
</gene>
<evidence type="ECO:0000256" key="1">
    <source>
        <dbReference type="SAM" id="Phobius"/>
    </source>
</evidence>
<reference evidence="2 3" key="1">
    <citation type="submission" date="2019-08" db="EMBL/GenBank/DDBJ databases">
        <title>Professor.</title>
        <authorList>
            <person name="Park J.S."/>
        </authorList>
    </citation>
    <scope>NUCLEOTIDE SEQUENCE [LARGE SCALE GENOMIC DNA]</scope>
    <source>
        <strain evidence="2 3">176CP5-101</strain>
    </source>
</reference>
<dbReference type="AlphaFoldDB" id="A0A5C8V972"/>
<comment type="caution">
    <text evidence="2">The sequence shown here is derived from an EMBL/GenBank/DDBJ whole genome shotgun (WGS) entry which is preliminary data.</text>
</comment>
<keyword evidence="1" id="KW-0472">Membrane</keyword>
<evidence type="ECO:0000313" key="3">
    <source>
        <dbReference type="Proteomes" id="UP000321456"/>
    </source>
</evidence>
<organism evidence="2 3">
    <name type="scientific">Flagellimonas hymeniacidonis</name>
    <dbReference type="NCBI Taxonomy" id="2603628"/>
    <lineage>
        <taxon>Bacteria</taxon>
        <taxon>Pseudomonadati</taxon>
        <taxon>Bacteroidota</taxon>
        <taxon>Flavobacteriia</taxon>
        <taxon>Flavobacteriales</taxon>
        <taxon>Flavobacteriaceae</taxon>
        <taxon>Flagellimonas</taxon>
    </lineage>
</organism>
<feature type="transmembrane region" description="Helical" evidence="1">
    <location>
        <begin position="67"/>
        <end position="85"/>
    </location>
</feature>
<dbReference type="EMBL" id="VRUR01000001">
    <property type="protein sequence ID" value="TXN37956.1"/>
    <property type="molecule type" value="Genomic_DNA"/>
</dbReference>
<sequence length="88" mass="10198">MVKILIGIVVCLWIYKLAKIIQNSKELNAFSKECLELAKKGSVISTQYKLGAEQYKKANRKITISKLIWFFIEVGSLVTLYFIFFRFA</sequence>
<proteinExistence type="predicted"/>
<evidence type="ECO:0000313" key="2">
    <source>
        <dbReference type="EMBL" id="TXN37956.1"/>
    </source>
</evidence>
<accession>A0A5C8V972</accession>
<protein>
    <submittedName>
        <fullName evidence="2">Uncharacterized protein</fullName>
    </submittedName>
</protein>